<evidence type="ECO:0000313" key="2">
    <source>
        <dbReference type="Proteomes" id="UP001272325"/>
    </source>
</evidence>
<protein>
    <submittedName>
        <fullName evidence="1">Uncharacterized protein</fullName>
    </submittedName>
</protein>
<evidence type="ECO:0000313" key="1">
    <source>
        <dbReference type="EMBL" id="MDW6019590.1"/>
    </source>
</evidence>
<reference evidence="1 2" key="1">
    <citation type="submission" date="2023-11" db="EMBL/GenBank/DDBJ databases">
        <title>Plant-associative lifestyle of Vibrio porteresiae and its evolutionary dynamics.</title>
        <authorList>
            <person name="Rameshkumar N."/>
            <person name="Kirti K."/>
        </authorList>
    </citation>
    <scope>NUCLEOTIDE SEQUENCE [LARGE SCALE GENOMIC DNA]</scope>
    <source>
        <strain evidence="1 2">MSSRF60</strain>
    </source>
</reference>
<accession>A0ABU4IQ62</accession>
<keyword evidence="2" id="KW-1185">Reference proteome</keyword>
<proteinExistence type="predicted"/>
<organism evidence="1 2">
    <name type="scientific">Vibrio plantisponsor</name>
    <dbReference type="NCBI Taxonomy" id="664643"/>
    <lineage>
        <taxon>Bacteria</taxon>
        <taxon>Pseudomonadati</taxon>
        <taxon>Pseudomonadota</taxon>
        <taxon>Gammaproteobacteria</taxon>
        <taxon>Vibrionales</taxon>
        <taxon>Vibrionaceae</taxon>
        <taxon>Vibrio</taxon>
    </lineage>
</organism>
<name>A0ABU4IQ62_9VIBR</name>
<comment type="caution">
    <text evidence="1">The sequence shown here is derived from an EMBL/GenBank/DDBJ whole genome shotgun (WGS) entry which is preliminary data.</text>
</comment>
<gene>
    <name evidence="1" type="ORF">SBW85_17970</name>
</gene>
<dbReference type="Proteomes" id="UP001272325">
    <property type="component" value="Unassembled WGS sequence"/>
</dbReference>
<dbReference type="RefSeq" id="WP_171137012.1">
    <property type="nucleotide sequence ID" value="NZ_AP024894.1"/>
</dbReference>
<sequence>MSLDFVEEQLPLLIAELETFSNHVSKQIGFLATEAESVLPQLDEELQLELEHTLVDIEDLAGVISKVRCSEMSEQLLQKLAQIRSYLHE</sequence>
<dbReference type="EMBL" id="JAWRCN010000002">
    <property type="protein sequence ID" value="MDW6019590.1"/>
    <property type="molecule type" value="Genomic_DNA"/>
</dbReference>